<evidence type="ECO:0000256" key="1">
    <source>
        <dbReference type="SAM" id="MobiDB-lite"/>
    </source>
</evidence>
<accession>A0ABP0MS64</accession>
<evidence type="ECO:0008006" key="4">
    <source>
        <dbReference type="Google" id="ProtNLM"/>
    </source>
</evidence>
<proteinExistence type="predicted"/>
<sequence>MNLKISIQALSGLDATCEVGSWTRPARRSSSPRHRPSSSSDGRSVKTSNFSNFRALSDFSPEAEAPGYVRWTILLAQEVPGPYGDEKNINFRFDRVGLPTTQNHLQEPGAGPLGLGDLRGGLSARRKHQRLGASHVCAVLAAAALLAAVGRRTGGGTRSTDAQAAKAVVPAPSCGLLFTAVPHSAPREATLDAEEAQEAAAKAKKGAEAVLPPSLYSSPLYLDLDAEDPEARLARPLQELENHLTSIRTIAMALVPPEPDVPASEAPQLQVVSAPVSPLASVAGQSPAPSSAPEVLAKAPQARDSTGPRSAPWRRIPDHPWGLIPRPPGRPSKGDPNEGDMAKFQAVLATSAMHAAYVHRIKETLEAASALNREASGVIGALAGKLQEMAKDRELWIHRCLAEKEIQQASHLLKRAVHERFHPTPFSAAAAG</sequence>
<organism evidence="2 3">
    <name type="scientific">Durusdinium trenchii</name>
    <dbReference type="NCBI Taxonomy" id="1381693"/>
    <lineage>
        <taxon>Eukaryota</taxon>
        <taxon>Sar</taxon>
        <taxon>Alveolata</taxon>
        <taxon>Dinophyceae</taxon>
        <taxon>Suessiales</taxon>
        <taxon>Symbiodiniaceae</taxon>
        <taxon>Durusdinium</taxon>
    </lineage>
</organism>
<comment type="caution">
    <text evidence="2">The sequence shown here is derived from an EMBL/GenBank/DDBJ whole genome shotgun (WGS) entry which is preliminary data.</text>
</comment>
<feature type="compositionally biased region" description="Basic residues" evidence="1">
    <location>
        <begin position="25"/>
        <end position="36"/>
    </location>
</feature>
<name>A0ABP0MS64_9DINO</name>
<dbReference type="Proteomes" id="UP001642484">
    <property type="component" value="Unassembled WGS sequence"/>
</dbReference>
<dbReference type="EMBL" id="CAXAMN010019002">
    <property type="protein sequence ID" value="CAK9053569.1"/>
    <property type="molecule type" value="Genomic_DNA"/>
</dbReference>
<feature type="region of interest" description="Disordered" evidence="1">
    <location>
        <begin position="22"/>
        <end position="46"/>
    </location>
</feature>
<evidence type="ECO:0000313" key="2">
    <source>
        <dbReference type="EMBL" id="CAK9053569.1"/>
    </source>
</evidence>
<evidence type="ECO:0000313" key="3">
    <source>
        <dbReference type="Proteomes" id="UP001642484"/>
    </source>
</evidence>
<reference evidence="2 3" key="1">
    <citation type="submission" date="2024-02" db="EMBL/GenBank/DDBJ databases">
        <authorList>
            <person name="Chen Y."/>
            <person name="Shah S."/>
            <person name="Dougan E. K."/>
            <person name="Thang M."/>
            <person name="Chan C."/>
        </authorList>
    </citation>
    <scope>NUCLEOTIDE SEQUENCE [LARGE SCALE GENOMIC DNA]</scope>
</reference>
<keyword evidence="3" id="KW-1185">Reference proteome</keyword>
<protein>
    <recommendedName>
        <fullName evidence="4">Mediator of RNA polymerase II transcription subunit 7</fullName>
    </recommendedName>
</protein>
<gene>
    <name evidence="2" type="ORF">CCMP2556_LOCUS26909</name>
</gene>
<feature type="region of interest" description="Disordered" evidence="1">
    <location>
        <begin position="280"/>
        <end position="340"/>
    </location>
</feature>